<proteinExistence type="predicted"/>
<keyword evidence="1" id="KW-0804">Transcription</keyword>
<protein>
    <recommendedName>
        <fullName evidence="2">HTH HARE-type domain-containing protein</fullName>
    </recommendedName>
</protein>
<accession>A0A5J4QQS5</accession>
<evidence type="ECO:0000313" key="3">
    <source>
        <dbReference type="EMBL" id="KAA6324186.1"/>
    </source>
</evidence>
<dbReference type="InterPro" id="IPR027417">
    <property type="entry name" value="P-loop_NTPase"/>
</dbReference>
<dbReference type="Pfam" id="PF05066">
    <property type="entry name" value="HARE-HTH"/>
    <property type="match status" value="1"/>
</dbReference>
<dbReference type="Gene3D" id="3.90.79.10">
    <property type="entry name" value="Nucleoside Triphosphate Pyrophosphohydrolase"/>
    <property type="match status" value="1"/>
</dbReference>
<comment type="caution">
    <text evidence="3">The sequence shown here is derived from an EMBL/GenBank/DDBJ whole genome shotgun (WGS) entry which is preliminary data.</text>
</comment>
<feature type="domain" description="HTH HARE-type" evidence="2">
    <location>
        <begin position="3"/>
        <end position="76"/>
    </location>
</feature>
<sequence>MSSAFLKIAEQVLDEIGHPMSTRDMYNYASNSGLIKSRGITPENTLRARLSEDLRIKENASVFIRTGANKFALRKWTSIKENIIEYVAPRFEKNHSNEYVVCINQQQLDKVGRFFGFKKHYKKYLNILSDRKNLTIISRDEANKKHELKQLTAYVLLKGSKGDYLSYQRGNYSNKNQLLKNVLCIGFGGHVNCNDVDDLFGIGNGGIWNAAYREVAEEIKNLRLYDFKPIGVINDDSSYLGLTHFAFVLEASLPKNFAIEKYNTELSINKLRFLSKQDLCDNYHKLEFWSQILAKQLNKKVDNFVKIIDRKKAIGTPVAIVGGIGTGKSEVSRILSQNTGYQYISTREMLAELTNQNDFEQGDRANFQSKSYSFITSMNGTAQLANKIFEKISILGYNVIIDGIRQIDTFEKLKKLCPNITLIYIDTSRDKAYAFFKERSNRDASIHEFREAVSHEVEKEVPLFKYRADVYIYNGEDVEILTNKLIGWLNERKISN</sequence>
<dbReference type="PANTHER" id="PTHR41930:SF1">
    <property type="entry name" value="DEPHOSPHO-COA KINASE"/>
    <property type="match status" value="1"/>
</dbReference>
<dbReference type="Pfam" id="PF13238">
    <property type="entry name" value="AAA_18"/>
    <property type="match status" value="1"/>
</dbReference>
<gene>
    <name evidence="3" type="ORF">EZS27_026458</name>
</gene>
<organism evidence="3">
    <name type="scientific">termite gut metagenome</name>
    <dbReference type="NCBI Taxonomy" id="433724"/>
    <lineage>
        <taxon>unclassified sequences</taxon>
        <taxon>metagenomes</taxon>
        <taxon>organismal metagenomes</taxon>
    </lineage>
</organism>
<name>A0A5J4QQS5_9ZZZZ</name>
<dbReference type="EMBL" id="SNRY01002630">
    <property type="protein sequence ID" value="KAA6324186.1"/>
    <property type="molecule type" value="Genomic_DNA"/>
</dbReference>
<reference evidence="3" key="1">
    <citation type="submission" date="2019-03" db="EMBL/GenBank/DDBJ databases">
        <title>Single cell metagenomics reveals metabolic interactions within the superorganism composed of flagellate Streblomastix strix and complex community of Bacteroidetes bacteria on its surface.</title>
        <authorList>
            <person name="Treitli S.C."/>
            <person name="Kolisko M."/>
            <person name="Husnik F."/>
            <person name="Keeling P."/>
            <person name="Hampl V."/>
        </authorList>
    </citation>
    <scope>NUCLEOTIDE SEQUENCE</scope>
    <source>
        <strain evidence="3">STM</strain>
    </source>
</reference>
<evidence type="ECO:0000256" key="1">
    <source>
        <dbReference type="ARBA" id="ARBA00023163"/>
    </source>
</evidence>
<dbReference type="SUPFAM" id="SSF52540">
    <property type="entry name" value="P-loop containing nucleoside triphosphate hydrolases"/>
    <property type="match status" value="1"/>
</dbReference>
<dbReference type="PANTHER" id="PTHR41930">
    <property type="entry name" value="UPF0200 PROTEIN MJ1399"/>
    <property type="match status" value="1"/>
</dbReference>
<dbReference type="Gene3D" id="3.40.50.300">
    <property type="entry name" value="P-loop containing nucleotide triphosphate hydrolases"/>
    <property type="match status" value="1"/>
</dbReference>
<dbReference type="InterPro" id="IPR007759">
    <property type="entry name" value="Asxl_HARE-HTH"/>
</dbReference>
<evidence type="ECO:0000259" key="2">
    <source>
        <dbReference type="PROSITE" id="PS51913"/>
    </source>
</evidence>
<dbReference type="AlphaFoldDB" id="A0A5J4QQS5"/>
<dbReference type="PROSITE" id="PS51913">
    <property type="entry name" value="HTH_HARE"/>
    <property type="match status" value="1"/>
</dbReference>
<dbReference type="GO" id="GO:0006355">
    <property type="term" value="P:regulation of DNA-templated transcription"/>
    <property type="evidence" value="ECO:0007669"/>
    <property type="project" value="InterPro"/>
</dbReference>